<dbReference type="SUPFAM" id="SSF53098">
    <property type="entry name" value="Ribonuclease H-like"/>
    <property type="match status" value="1"/>
</dbReference>
<feature type="domain" description="Retrovirus-related Pol polyprotein from transposon TNT 1-94-like beta-barrel" evidence="6">
    <location>
        <begin position="537"/>
        <end position="587"/>
    </location>
</feature>
<evidence type="ECO:0000256" key="2">
    <source>
        <dbReference type="ARBA" id="ARBA00022723"/>
    </source>
</evidence>
<dbReference type="GO" id="GO:0008233">
    <property type="term" value="F:peptidase activity"/>
    <property type="evidence" value="ECO:0007669"/>
    <property type="project" value="UniProtKB-KW"/>
</dbReference>
<dbReference type="Pfam" id="PF07727">
    <property type="entry name" value="RVT_2"/>
    <property type="match status" value="1"/>
</dbReference>
<keyword evidence="1" id="KW-0645">Protease</keyword>
<dbReference type="EMBL" id="BKCJ010007898">
    <property type="protein sequence ID" value="GEU79562.1"/>
    <property type="molecule type" value="Genomic_DNA"/>
</dbReference>
<dbReference type="PANTHER" id="PTHR42648:SF21">
    <property type="entry name" value="CYSTEINE-RICH RLK (RECEPTOR-LIKE PROTEIN KINASE) 8"/>
    <property type="match status" value="1"/>
</dbReference>
<keyword evidence="3" id="KW-0378">Hydrolase</keyword>
<evidence type="ECO:0000256" key="1">
    <source>
        <dbReference type="ARBA" id="ARBA00022670"/>
    </source>
</evidence>
<dbReference type="InterPro" id="IPR013103">
    <property type="entry name" value="RVT_2"/>
</dbReference>
<evidence type="ECO:0000259" key="6">
    <source>
        <dbReference type="Pfam" id="PF22936"/>
    </source>
</evidence>
<evidence type="ECO:0000259" key="5">
    <source>
        <dbReference type="Pfam" id="PF07727"/>
    </source>
</evidence>
<dbReference type="GO" id="GO:0046872">
    <property type="term" value="F:metal ion binding"/>
    <property type="evidence" value="ECO:0007669"/>
    <property type="project" value="UniProtKB-KW"/>
</dbReference>
<dbReference type="Gene3D" id="3.30.420.10">
    <property type="entry name" value="Ribonuclease H-like superfamily/Ribonuclease H"/>
    <property type="match status" value="1"/>
</dbReference>
<dbReference type="PANTHER" id="PTHR42648">
    <property type="entry name" value="TRANSPOSASE, PUTATIVE-RELATED"/>
    <property type="match status" value="1"/>
</dbReference>
<dbReference type="Pfam" id="PF22936">
    <property type="entry name" value="Pol_BBD"/>
    <property type="match status" value="1"/>
</dbReference>
<keyword evidence="2" id="KW-0479">Metal-binding</keyword>
<evidence type="ECO:0000313" key="7">
    <source>
        <dbReference type="EMBL" id="GEU79562.1"/>
    </source>
</evidence>
<dbReference type="GO" id="GO:0003676">
    <property type="term" value="F:nucleic acid binding"/>
    <property type="evidence" value="ECO:0007669"/>
    <property type="project" value="InterPro"/>
</dbReference>
<accession>A0A6L2N349</accession>
<reference evidence="7" key="1">
    <citation type="journal article" date="2019" name="Sci. Rep.">
        <title>Draft genome of Tanacetum cinerariifolium, the natural source of mosquito coil.</title>
        <authorList>
            <person name="Yamashiro T."/>
            <person name="Shiraishi A."/>
            <person name="Satake H."/>
            <person name="Nakayama K."/>
        </authorList>
    </citation>
    <scope>NUCLEOTIDE SEQUENCE</scope>
</reference>
<dbReference type="AlphaFoldDB" id="A0A6L2N349"/>
<dbReference type="GO" id="GO:0006508">
    <property type="term" value="P:proteolysis"/>
    <property type="evidence" value="ECO:0007669"/>
    <property type="project" value="UniProtKB-KW"/>
</dbReference>
<dbReference type="InterPro" id="IPR054722">
    <property type="entry name" value="PolX-like_BBD"/>
</dbReference>
<evidence type="ECO:0000256" key="3">
    <source>
        <dbReference type="ARBA" id="ARBA00022801"/>
    </source>
</evidence>
<feature type="region of interest" description="Disordered" evidence="4">
    <location>
        <begin position="862"/>
        <end position="889"/>
    </location>
</feature>
<gene>
    <name evidence="7" type="ORF">Tci_051540</name>
</gene>
<proteinExistence type="predicted"/>
<feature type="domain" description="Reverse transcriptase Ty1/copia-type" evidence="5">
    <location>
        <begin position="909"/>
        <end position="977"/>
    </location>
</feature>
<dbReference type="InterPro" id="IPR039537">
    <property type="entry name" value="Retrotran_Ty1/copia-like"/>
</dbReference>
<comment type="caution">
    <text evidence="7">The sequence shown here is derived from an EMBL/GenBank/DDBJ whole genome shotgun (WGS) entry which is preliminary data.</text>
</comment>
<organism evidence="7">
    <name type="scientific">Tanacetum cinerariifolium</name>
    <name type="common">Dalmatian daisy</name>
    <name type="synonym">Chrysanthemum cinerariifolium</name>
    <dbReference type="NCBI Taxonomy" id="118510"/>
    <lineage>
        <taxon>Eukaryota</taxon>
        <taxon>Viridiplantae</taxon>
        <taxon>Streptophyta</taxon>
        <taxon>Embryophyta</taxon>
        <taxon>Tracheophyta</taxon>
        <taxon>Spermatophyta</taxon>
        <taxon>Magnoliopsida</taxon>
        <taxon>eudicotyledons</taxon>
        <taxon>Gunneridae</taxon>
        <taxon>Pentapetalae</taxon>
        <taxon>asterids</taxon>
        <taxon>campanulids</taxon>
        <taxon>Asterales</taxon>
        <taxon>Asteraceae</taxon>
        <taxon>Asteroideae</taxon>
        <taxon>Anthemideae</taxon>
        <taxon>Anthemidinae</taxon>
        <taxon>Tanacetum</taxon>
    </lineage>
</organism>
<sequence>MSKQCTKPKRKRDDSWFKDKVLLAIQTIITHNAAYQADDLDAYESNCDELNTVKVALMANLSRCGLDALAEVHNPDNVDTNMINQAVQAMQSSEQSNVVNYSETKITSDSNIIPYSQYKAQQLEPKLNDGNVIEKTSAIVIPDSEETHMLAEESRSKMLLKQTDPMMLEKKVNTTPVDYSSINSPEPTLSSRPTKVKVPKVNMVNTSLKKLKHHLAGFDVVVKERTTATAITEGSRGFKYTKACFRDQIILFVKALKDLFNTFDQYLIDELVGVQNVFHQMEQDVEQHRLESKTFKKLKERIKSLSGNIEEDKIKNNLEEIETLNIELDHKVLKLIAENEHLKQTYKQLYDSIKSTRIRSKEQCDDLINQVNLKPVEIFDLNASLQEKVLVITSLKDDLRKLKGKALADDVVTSHSIASKMLKVHMEPLAPKLLNNRIAHSDYLRHTQEQAVILRKVVKQGKSKNPLNNSLDHALGNVCHLTRITTTTEVPSRKPIALETDTPKPVVTLVSSRKPRKSKTTNPDSKSKVIKSVSANIKEPGTVKFGNDHVEKIMGYGDYQIGNVIILRVYYVEGLRHNLFSVGQFYDSNLEVAIEGALLLTGSQGNNMYTLSLGDMMASSLICLPKLKFKKDHLCSACAMGKSKKKRHKPKSKDTNQEKLVYVLHMDIYGPMCVASINGKKYILVIVDDYSRFTWVKCLRSKDEAPDFIIKFLKMIQVRLKVPQKNVVERRNCTLIEAAHIVLIYAKAPLFLWAEAVATACYTQNRSNVHLHHDFDELTAMGSEHDSLGPALHEMTPVTISSGLVSNHCPLTSFVPPSRTDWDLMFQPLFNELLNPPPSVNHSVPKVIALIAEVVAPKLATSTGLPSSTTVDQDAPSPSNSQTTPKTQTHVISNEVEEDNHELDIAHMNNDQVLKNKARLVAQGCRQEKGTDFEESFAPVARIEAIHIFIANVAHKNMTIFQMDVKTVFLNGELKEEEQVENGIVKLYFVRTEYQLADIFTKPLPRERLNFLIEKLGIKSMSSDMLKRLAEETDE</sequence>
<dbReference type="InterPro" id="IPR036397">
    <property type="entry name" value="RNaseH_sf"/>
</dbReference>
<protein>
    <submittedName>
        <fullName evidence="7">Uncharacterized protein</fullName>
    </submittedName>
</protein>
<evidence type="ECO:0000256" key="4">
    <source>
        <dbReference type="SAM" id="MobiDB-lite"/>
    </source>
</evidence>
<dbReference type="InterPro" id="IPR012337">
    <property type="entry name" value="RNaseH-like_sf"/>
</dbReference>
<name>A0A6L2N349_TANCI</name>